<feature type="transmembrane region" description="Helical" evidence="8">
    <location>
        <begin position="172"/>
        <end position="192"/>
    </location>
</feature>
<proteinExistence type="inferred from homology"/>
<feature type="transmembrane region" description="Helical" evidence="8">
    <location>
        <begin position="102"/>
        <end position="122"/>
    </location>
</feature>
<feature type="transmembrane region" description="Helical" evidence="8">
    <location>
        <begin position="134"/>
        <end position="160"/>
    </location>
</feature>
<sequence length="252" mass="26258">MPDPALIALLAFFAIGTYFQTVTGFGLGMIVMGAASGFDLAPLPVVAAVVSLMALINSAIALRGNLHLIDWPAARAVLIGVVPAIVAGVLLLDYLSVVAATALKLLLGVVITYSGIVFALRPTQLAERSPNRSFFVSGVLAGLFGGLFGMAGPPVIFHFYRQPMELPAVRSMLLLVFTFTSASRTVFVGAQGGLTTEVWLLTGFASVLVAGAAFAGRRYPPPVAPTTLRRIAFSVLILIGLSLITSAVSALQ</sequence>
<evidence type="ECO:0000313" key="10">
    <source>
        <dbReference type="Proteomes" id="UP000319502"/>
    </source>
</evidence>
<evidence type="ECO:0000256" key="2">
    <source>
        <dbReference type="ARBA" id="ARBA00009142"/>
    </source>
</evidence>
<dbReference type="InterPro" id="IPR052017">
    <property type="entry name" value="TSUP"/>
</dbReference>
<evidence type="ECO:0000313" key="9">
    <source>
        <dbReference type="EMBL" id="TVO57047.1"/>
    </source>
</evidence>
<feature type="transmembrane region" description="Helical" evidence="8">
    <location>
        <begin position="198"/>
        <end position="219"/>
    </location>
</feature>
<reference evidence="9 10" key="1">
    <citation type="submission" date="2019-07" db="EMBL/GenBank/DDBJ databases">
        <title>The pathways for chlorine oxyanion respiration interact through the shared metabolite chlorate.</title>
        <authorList>
            <person name="Barnum T.P."/>
            <person name="Cheng Y."/>
            <person name="Hill K.A."/>
            <person name="Lucas L.N."/>
            <person name="Carlson H.K."/>
            <person name="Coates J.D."/>
        </authorList>
    </citation>
    <scope>NUCLEOTIDE SEQUENCE [LARGE SCALE GENOMIC DNA]</scope>
    <source>
        <strain evidence="9 10">SFB-3</strain>
    </source>
</reference>
<evidence type="ECO:0000256" key="1">
    <source>
        <dbReference type="ARBA" id="ARBA00004651"/>
    </source>
</evidence>
<evidence type="ECO:0000256" key="7">
    <source>
        <dbReference type="ARBA" id="ARBA00023136"/>
    </source>
</evidence>
<dbReference type="RefSeq" id="WP_144309596.1">
    <property type="nucleotide sequence ID" value="NZ_VMNK01000008.1"/>
</dbReference>
<evidence type="ECO:0000256" key="6">
    <source>
        <dbReference type="ARBA" id="ARBA00022989"/>
    </source>
</evidence>
<keyword evidence="7 8" id="KW-0472">Membrane</keyword>
<organism evidence="9 10">
    <name type="scientific">Denitromonas halophila</name>
    <dbReference type="NCBI Taxonomy" id="1629404"/>
    <lineage>
        <taxon>Bacteria</taxon>
        <taxon>Pseudomonadati</taxon>
        <taxon>Pseudomonadota</taxon>
        <taxon>Betaproteobacteria</taxon>
        <taxon>Rhodocyclales</taxon>
        <taxon>Zoogloeaceae</taxon>
        <taxon>Denitromonas</taxon>
    </lineage>
</organism>
<feature type="transmembrane region" description="Helical" evidence="8">
    <location>
        <begin position="74"/>
        <end position="95"/>
    </location>
</feature>
<gene>
    <name evidence="9" type="ORF">FHP91_10695</name>
</gene>
<evidence type="ECO:0000256" key="5">
    <source>
        <dbReference type="ARBA" id="ARBA00022692"/>
    </source>
</evidence>
<dbReference type="EMBL" id="VMNK01000008">
    <property type="protein sequence ID" value="TVO57047.1"/>
    <property type="molecule type" value="Genomic_DNA"/>
</dbReference>
<dbReference type="OrthoDB" id="7029178at2"/>
<dbReference type="Pfam" id="PF01925">
    <property type="entry name" value="TauE"/>
    <property type="match status" value="1"/>
</dbReference>
<dbReference type="AlphaFoldDB" id="A0A557QVV9"/>
<keyword evidence="5 8" id="KW-0812">Transmembrane</keyword>
<feature type="transmembrane region" description="Helical" evidence="8">
    <location>
        <begin position="6"/>
        <end position="31"/>
    </location>
</feature>
<dbReference type="PANTHER" id="PTHR30269">
    <property type="entry name" value="TRANSMEMBRANE PROTEIN YFCA"/>
    <property type="match status" value="1"/>
</dbReference>
<dbReference type="GO" id="GO:0005886">
    <property type="term" value="C:plasma membrane"/>
    <property type="evidence" value="ECO:0007669"/>
    <property type="project" value="UniProtKB-SubCell"/>
</dbReference>
<name>A0A557QVV9_9RHOO</name>
<protein>
    <recommendedName>
        <fullName evidence="8">Probable membrane transporter protein</fullName>
    </recommendedName>
</protein>
<dbReference type="PANTHER" id="PTHR30269:SF37">
    <property type="entry name" value="MEMBRANE TRANSPORTER PROTEIN"/>
    <property type="match status" value="1"/>
</dbReference>
<comment type="caution">
    <text evidence="9">The sequence shown here is derived from an EMBL/GenBank/DDBJ whole genome shotgun (WGS) entry which is preliminary data.</text>
</comment>
<dbReference type="InterPro" id="IPR002781">
    <property type="entry name" value="TM_pro_TauE-like"/>
</dbReference>
<feature type="transmembrane region" description="Helical" evidence="8">
    <location>
        <begin position="231"/>
        <end position="251"/>
    </location>
</feature>
<evidence type="ECO:0000256" key="3">
    <source>
        <dbReference type="ARBA" id="ARBA00022448"/>
    </source>
</evidence>
<feature type="transmembrane region" description="Helical" evidence="8">
    <location>
        <begin position="43"/>
        <end position="62"/>
    </location>
</feature>
<dbReference type="Proteomes" id="UP000319502">
    <property type="component" value="Unassembled WGS sequence"/>
</dbReference>
<comment type="subcellular location">
    <subcellularLocation>
        <location evidence="1 8">Cell membrane</location>
        <topology evidence="1 8">Multi-pass membrane protein</topology>
    </subcellularLocation>
</comment>
<evidence type="ECO:0000256" key="4">
    <source>
        <dbReference type="ARBA" id="ARBA00022475"/>
    </source>
</evidence>
<keyword evidence="3" id="KW-0813">Transport</keyword>
<keyword evidence="4 8" id="KW-1003">Cell membrane</keyword>
<accession>A0A557QVV9</accession>
<keyword evidence="10" id="KW-1185">Reference proteome</keyword>
<evidence type="ECO:0000256" key="8">
    <source>
        <dbReference type="RuleBase" id="RU363041"/>
    </source>
</evidence>
<comment type="similarity">
    <text evidence="2 8">Belongs to the 4-toluene sulfonate uptake permease (TSUP) (TC 2.A.102) family.</text>
</comment>
<keyword evidence="6 8" id="KW-1133">Transmembrane helix</keyword>